<proteinExistence type="predicted"/>
<accession>A0A7Y2E8T3</accession>
<dbReference type="EMBL" id="JABDJR010000447">
    <property type="protein sequence ID" value="NNF07306.1"/>
    <property type="molecule type" value="Genomic_DNA"/>
</dbReference>
<dbReference type="Proteomes" id="UP000547674">
    <property type="component" value="Unassembled WGS sequence"/>
</dbReference>
<dbReference type="InterPro" id="IPR026444">
    <property type="entry name" value="Secre_tail"/>
</dbReference>
<feature type="non-terminal residue" evidence="2">
    <location>
        <position position="1"/>
    </location>
</feature>
<protein>
    <submittedName>
        <fullName evidence="2">T9SS type A sorting domain-containing protein</fullName>
    </submittedName>
</protein>
<evidence type="ECO:0000313" key="2">
    <source>
        <dbReference type="EMBL" id="NNF07306.1"/>
    </source>
</evidence>
<dbReference type="Pfam" id="PF13860">
    <property type="entry name" value="FlgD_ig"/>
    <property type="match status" value="1"/>
</dbReference>
<dbReference type="InterPro" id="IPR028994">
    <property type="entry name" value="Integrin_alpha_N"/>
</dbReference>
<dbReference type="InterPro" id="IPR025965">
    <property type="entry name" value="FlgD/Vpr_Ig-like"/>
</dbReference>
<dbReference type="NCBIfam" id="TIGR04183">
    <property type="entry name" value="Por_Secre_tail"/>
    <property type="match status" value="1"/>
</dbReference>
<feature type="domain" description="FlgD/Vpr Ig-like" evidence="1">
    <location>
        <begin position="341"/>
        <end position="407"/>
    </location>
</feature>
<name>A0A7Y2E8T3_UNCEI</name>
<dbReference type="Gene3D" id="2.60.40.4070">
    <property type="match status" value="1"/>
</dbReference>
<reference evidence="2 3" key="1">
    <citation type="submission" date="2020-03" db="EMBL/GenBank/DDBJ databases">
        <title>Metabolic flexibility allows generalist bacteria to become dominant in a frequently disturbed ecosystem.</title>
        <authorList>
            <person name="Chen Y.-J."/>
            <person name="Leung P.M."/>
            <person name="Bay S.K."/>
            <person name="Hugenholtz P."/>
            <person name="Kessler A.J."/>
            <person name="Shelley G."/>
            <person name="Waite D.W."/>
            <person name="Cook P.L."/>
            <person name="Greening C."/>
        </authorList>
    </citation>
    <scope>NUCLEOTIDE SEQUENCE [LARGE SCALE GENOMIC DNA]</scope>
    <source>
        <strain evidence="2">SS_bin_28</strain>
    </source>
</reference>
<organism evidence="2 3">
    <name type="scientific">Eiseniibacteriota bacterium</name>
    <dbReference type="NCBI Taxonomy" id="2212470"/>
    <lineage>
        <taxon>Bacteria</taxon>
        <taxon>Candidatus Eiseniibacteriota</taxon>
    </lineage>
</organism>
<gene>
    <name evidence="2" type="ORF">HKN21_11145</name>
</gene>
<evidence type="ECO:0000313" key="3">
    <source>
        <dbReference type="Proteomes" id="UP000547674"/>
    </source>
</evidence>
<sequence length="422" mass="44761">LYLIKSDGTDRANFPVTITTGSAGYVSIGPVSGFSPQDIVVTSANKVMVYNFLGDLMPGFPITVSGVVAGAAAIGDVDLDGANELVVASSQNLYVIGFNGSIESQTNLVDFASGTPSLGNMDLDPELEIAVPTTNGKVHLLEHMGVSKAGWPKVDPGGGVVTQVAVAQMVGTSEQDLAYATSNGVLHGIDPSGTPMMGYPKVFGGPEPISTPLINKFHQTGGWSLLVSDQETIHAWRNMGELSAGYPRSPVGQVDVTPACGDIDLDGSLELVVFSGWYLEVFDVGNEPANDPKYSWNMHGGNAARTNCSDCNPTLVTSVGNNPAPTPQLMFSGASPNPASGPTAFNYALPTAAMIELDIFDVQGRRVWQVMKPEHPEGNHTLRWNGQDTWGREVKPGVYFARMRATGSEFSKVETRKVVVER</sequence>
<dbReference type="AlphaFoldDB" id="A0A7Y2E8T3"/>
<comment type="caution">
    <text evidence="2">The sequence shown here is derived from an EMBL/GenBank/DDBJ whole genome shotgun (WGS) entry which is preliminary data.</text>
</comment>
<evidence type="ECO:0000259" key="1">
    <source>
        <dbReference type="Pfam" id="PF13860"/>
    </source>
</evidence>
<dbReference type="SUPFAM" id="SSF69318">
    <property type="entry name" value="Integrin alpha N-terminal domain"/>
    <property type="match status" value="1"/>
</dbReference>